<accession>A0ABW5R5D9</accession>
<dbReference type="InterPro" id="IPR036412">
    <property type="entry name" value="HAD-like_sf"/>
</dbReference>
<dbReference type="InterPro" id="IPR023198">
    <property type="entry name" value="PGP-like_dom2"/>
</dbReference>
<dbReference type="InterPro" id="IPR006439">
    <property type="entry name" value="HAD-SF_hydro_IA"/>
</dbReference>
<dbReference type="PANTHER" id="PTHR47478:SF1">
    <property type="entry name" value="PYRIMIDINE 5'-NUCLEOTIDASE YJJG"/>
    <property type="match status" value="1"/>
</dbReference>
<dbReference type="InterPro" id="IPR041492">
    <property type="entry name" value="HAD_2"/>
</dbReference>
<evidence type="ECO:0000313" key="1">
    <source>
        <dbReference type="EMBL" id="MFD2670292.1"/>
    </source>
</evidence>
<protein>
    <submittedName>
        <fullName evidence="1">HAD family hydrolase</fullName>
        <ecNumber evidence="1">3.1.3.-</ecNumber>
    </submittedName>
</protein>
<dbReference type="NCBIfam" id="TIGR01549">
    <property type="entry name" value="HAD-SF-IA-v1"/>
    <property type="match status" value="1"/>
</dbReference>
<proteinExistence type="predicted"/>
<dbReference type="SFLD" id="SFLDG01129">
    <property type="entry name" value="C1.5:_HAD__Beta-PGM__Phosphata"/>
    <property type="match status" value="1"/>
</dbReference>
<gene>
    <name evidence="1" type="ORF">ACFSUC_01565</name>
</gene>
<dbReference type="EMBL" id="JBHUMM010000001">
    <property type="protein sequence ID" value="MFD2670292.1"/>
    <property type="molecule type" value="Genomic_DNA"/>
</dbReference>
<dbReference type="Gene3D" id="3.40.50.1000">
    <property type="entry name" value="HAD superfamily/HAD-like"/>
    <property type="match status" value="1"/>
</dbReference>
<dbReference type="Gene3D" id="1.10.150.240">
    <property type="entry name" value="Putative phosphatase, domain 2"/>
    <property type="match status" value="1"/>
</dbReference>
<dbReference type="RefSeq" id="WP_379927629.1">
    <property type="nucleotide sequence ID" value="NZ_JBHUMM010000001.1"/>
</dbReference>
<dbReference type="PRINTS" id="PR00413">
    <property type="entry name" value="HADHALOGNASE"/>
</dbReference>
<dbReference type="SFLD" id="SFLDS00003">
    <property type="entry name" value="Haloacid_Dehalogenase"/>
    <property type="match status" value="1"/>
</dbReference>
<dbReference type="SUPFAM" id="SSF56784">
    <property type="entry name" value="HAD-like"/>
    <property type="match status" value="1"/>
</dbReference>
<name>A0ABW5R5D9_9BACL</name>
<organism evidence="1 2">
    <name type="scientific">Marinicrinis sediminis</name>
    <dbReference type="NCBI Taxonomy" id="1652465"/>
    <lineage>
        <taxon>Bacteria</taxon>
        <taxon>Bacillati</taxon>
        <taxon>Bacillota</taxon>
        <taxon>Bacilli</taxon>
        <taxon>Bacillales</taxon>
        <taxon>Paenibacillaceae</taxon>
    </lineage>
</organism>
<dbReference type="InterPro" id="IPR052550">
    <property type="entry name" value="Pyrimidine_5'-ntase_YjjG"/>
</dbReference>
<evidence type="ECO:0000313" key="2">
    <source>
        <dbReference type="Proteomes" id="UP001597497"/>
    </source>
</evidence>
<keyword evidence="2" id="KW-1185">Reference proteome</keyword>
<dbReference type="GO" id="GO:0016787">
    <property type="term" value="F:hydrolase activity"/>
    <property type="evidence" value="ECO:0007669"/>
    <property type="project" value="UniProtKB-KW"/>
</dbReference>
<dbReference type="Proteomes" id="UP001597497">
    <property type="component" value="Unassembled WGS sequence"/>
</dbReference>
<dbReference type="EC" id="3.1.3.-" evidence="1"/>
<reference evidence="2" key="1">
    <citation type="journal article" date="2019" name="Int. J. Syst. Evol. Microbiol.">
        <title>The Global Catalogue of Microorganisms (GCM) 10K type strain sequencing project: providing services to taxonomists for standard genome sequencing and annotation.</title>
        <authorList>
            <consortium name="The Broad Institute Genomics Platform"/>
            <consortium name="The Broad Institute Genome Sequencing Center for Infectious Disease"/>
            <person name="Wu L."/>
            <person name="Ma J."/>
        </authorList>
    </citation>
    <scope>NUCLEOTIDE SEQUENCE [LARGE SCALE GENOMIC DNA]</scope>
    <source>
        <strain evidence="2">KCTC 33676</strain>
    </source>
</reference>
<keyword evidence="1" id="KW-0378">Hydrolase</keyword>
<dbReference type="InterPro" id="IPR023214">
    <property type="entry name" value="HAD_sf"/>
</dbReference>
<sequence>MFDLDNTLLNYSKTEFSSMERTVHQAGLSAASTFEWDLFWYTYSQKNKHIWEDRHQSGYAIEQILEQSFFQTLGELDLDASLSHSLAKIYWDIFCHTCELEEDVNELLSSLYGTYKLAIITNGISEGQRKRLAAGQIDHFFNAIIVSDEVGCCKPDKLIFGIAMDKLQVTPSDVLFVGDSIRDDYAGAMNAELDFCLINRKQIRLPQQIQPTYFIHSLKELLHVL</sequence>
<dbReference type="Pfam" id="PF13419">
    <property type="entry name" value="HAD_2"/>
    <property type="match status" value="1"/>
</dbReference>
<comment type="caution">
    <text evidence="1">The sequence shown here is derived from an EMBL/GenBank/DDBJ whole genome shotgun (WGS) entry which is preliminary data.</text>
</comment>
<dbReference type="PANTHER" id="PTHR47478">
    <property type="match status" value="1"/>
</dbReference>